<evidence type="ECO:0000256" key="1">
    <source>
        <dbReference type="ARBA" id="ARBA00022490"/>
    </source>
</evidence>
<keyword evidence="3 4" id="KW-0648">Protein biosynthesis</keyword>
<evidence type="ECO:0000256" key="4">
    <source>
        <dbReference type="HAMAP-Rule" id="MF_03002"/>
    </source>
</evidence>
<dbReference type="AlphaFoldDB" id="T1L1R0"/>
<feature type="region of interest" description="Disordered" evidence="5">
    <location>
        <begin position="155"/>
        <end position="306"/>
    </location>
</feature>
<dbReference type="InterPro" id="IPR000717">
    <property type="entry name" value="PCI_dom"/>
</dbReference>
<dbReference type="EnsemblMetazoa" id="tetur32g00520.1">
    <property type="protein sequence ID" value="tetur32g00520.1"/>
    <property type="gene ID" value="tetur32g00520"/>
</dbReference>
<dbReference type="PANTHER" id="PTHR13937">
    <property type="entry name" value="EUKARYOTIC TRANSLATION INITATION FACTOR 3, SUBUNIT 8 EIF3S8 -RELATED"/>
    <property type="match status" value="1"/>
</dbReference>
<evidence type="ECO:0000256" key="5">
    <source>
        <dbReference type="SAM" id="MobiDB-lite"/>
    </source>
</evidence>
<dbReference type="Pfam" id="PF26569">
    <property type="entry name" value="EIF3CL_C"/>
    <property type="match status" value="1"/>
</dbReference>
<evidence type="ECO:0000259" key="6">
    <source>
        <dbReference type="PROSITE" id="PS50250"/>
    </source>
</evidence>
<feature type="compositionally biased region" description="Basic and acidic residues" evidence="5">
    <location>
        <begin position="239"/>
        <end position="262"/>
    </location>
</feature>
<dbReference type="OrthoDB" id="29647at2759"/>
<dbReference type="InterPro" id="IPR036390">
    <property type="entry name" value="WH_DNA-bd_sf"/>
</dbReference>
<feature type="compositionally biased region" description="Low complexity" evidence="5">
    <location>
        <begin position="895"/>
        <end position="916"/>
    </location>
</feature>
<dbReference type="EMBL" id="CAEY01000920">
    <property type="status" value="NOT_ANNOTATED_CDS"/>
    <property type="molecule type" value="Genomic_DNA"/>
</dbReference>
<dbReference type="InterPro" id="IPR058999">
    <property type="entry name" value="EIF3CL_C"/>
</dbReference>
<comment type="similarity">
    <text evidence="4">Belongs to the eIF-3 subunit C family.</text>
</comment>
<organism evidence="7 8">
    <name type="scientific">Tetranychus urticae</name>
    <name type="common">Two-spotted spider mite</name>
    <dbReference type="NCBI Taxonomy" id="32264"/>
    <lineage>
        <taxon>Eukaryota</taxon>
        <taxon>Metazoa</taxon>
        <taxon>Ecdysozoa</taxon>
        <taxon>Arthropoda</taxon>
        <taxon>Chelicerata</taxon>
        <taxon>Arachnida</taxon>
        <taxon>Acari</taxon>
        <taxon>Acariformes</taxon>
        <taxon>Trombidiformes</taxon>
        <taxon>Prostigmata</taxon>
        <taxon>Eleutherengona</taxon>
        <taxon>Raphignathae</taxon>
        <taxon>Tetranychoidea</taxon>
        <taxon>Tetranychidae</taxon>
        <taxon>Tetranychus</taxon>
    </lineage>
</organism>
<reference evidence="7" key="2">
    <citation type="submission" date="2015-06" db="UniProtKB">
        <authorList>
            <consortium name="EnsemblMetazoa"/>
        </authorList>
    </citation>
    <scope>IDENTIFICATION</scope>
</reference>
<feature type="domain" description="PCI" evidence="6">
    <location>
        <begin position="683"/>
        <end position="859"/>
    </location>
</feature>
<feature type="compositionally biased region" description="Basic and acidic residues" evidence="5">
    <location>
        <begin position="917"/>
        <end position="928"/>
    </location>
</feature>
<dbReference type="SMART" id="SM00088">
    <property type="entry name" value="PINT"/>
    <property type="match status" value="1"/>
</dbReference>
<dbReference type="OMA" id="FRCGLIK"/>
<dbReference type="HOGENOM" id="CLU_004304_0_0_1"/>
<feature type="compositionally biased region" description="Basic and acidic residues" evidence="5">
    <location>
        <begin position="194"/>
        <end position="214"/>
    </location>
</feature>
<feature type="compositionally biased region" description="Basic and acidic residues" evidence="5">
    <location>
        <begin position="535"/>
        <end position="548"/>
    </location>
</feature>
<dbReference type="GO" id="GO:0033290">
    <property type="term" value="C:eukaryotic 48S preinitiation complex"/>
    <property type="evidence" value="ECO:0007669"/>
    <property type="project" value="UniProtKB-UniRule"/>
</dbReference>
<keyword evidence="1 4" id="KW-0963">Cytoplasm</keyword>
<dbReference type="Gene3D" id="1.25.40.570">
    <property type="match status" value="1"/>
</dbReference>
<evidence type="ECO:0000313" key="7">
    <source>
        <dbReference type="EnsemblMetazoa" id="tetur32g00520.1"/>
    </source>
</evidence>
<dbReference type="PANTHER" id="PTHR13937:SF0">
    <property type="entry name" value="EUKARYOTIC TRANSLATION INITIATION FACTOR 3 SUBUNIT C-RELATED"/>
    <property type="match status" value="1"/>
</dbReference>
<keyword evidence="8" id="KW-1185">Reference proteome</keyword>
<dbReference type="KEGG" id="tut:107369505"/>
<evidence type="ECO:0000313" key="8">
    <source>
        <dbReference type="Proteomes" id="UP000015104"/>
    </source>
</evidence>
<comment type="function">
    <text evidence="4">Component of the eukaryotic translation initiation factor 3 (eIF-3) complex, which is involved in protein synthesis of a specialized repertoire of mRNAs and, together with other initiation factors, stimulates binding of mRNA and methionyl-tRNAi to the 40S ribosome. The eIF-3 complex specifically targets and initiates translation of a subset of mRNAs involved in cell proliferation.</text>
</comment>
<dbReference type="InterPro" id="IPR027516">
    <property type="entry name" value="EIF3C"/>
</dbReference>
<comment type="subunit">
    <text evidence="4">Component of the eukaryotic translation initiation factor 3 (eIF-3) complex.</text>
</comment>
<dbReference type="PROSITE" id="PS50250">
    <property type="entry name" value="PCI"/>
    <property type="match status" value="1"/>
</dbReference>
<feature type="compositionally biased region" description="Acidic residues" evidence="5">
    <location>
        <begin position="12"/>
        <end position="21"/>
    </location>
</feature>
<proteinExistence type="inferred from homology"/>
<feature type="compositionally biased region" description="Acidic residues" evidence="5">
    <location>
        <begin position="167"/>
        <end position="191"/>
    </location>
</feature>
<dbReference type="Pfam" id="PF05470">
    <property type="entry name" value="eIF-3c_N"/>
    <property type="match status" value="1"/>
</dbReference>
<dbReference type="HAMAP" id="MF_03002">
    <property type="entry name" value="eIF3c"/>
    <property type="match status" value="1"/>
</dbReference>
<evidence type="ECO:0000256" key="3">
    <source>
        <dbReference type="ARBA" id="ARBA00022917"/>
    </source>
</evidence>
<sequence>MSGRFFKGVSDSESESSEAESDILPTRPHPAVTSAFPVSDEEEEAKRVVRTAKEKRYEELHTIIRQIRNHKKIKDISKMLSGFENLTRAFQKAKLVIEREENNKIPTFYLRCLVELETFVHETWEDREGRKNMSKQNSKSLATLRQKLRKYSKDYETEMNKYKENPVEDDEKEEESEDEESDESDSDDDGPMDFMKKPEKEVKEDFKEEPKIDKDVEDDDESDDSYWQGSSDESSLTSDDEKYGGNRAKNVFERDTDKTKETTKRRRKPKEGEHRKQRIHEEEDEQEEGRWKEVQRGGIPGEKPKMFSKDEEINHQSVIKKLLEILAMRGKKRIHRSDQIEMLVELLDICGAHKLGPAIETKVTLGIIAALFEYNPNVSPCMKPENWQKCLKFANLLFDILLENPDIVVSENIAEEAESFTAPSFRVHGCALTLVEKMDEEFTKLLQAVDPHSPDYIERLKDEKNICTIIERLQTYLEANQKGTSSELCRAYILRIDHLYFKFDPLVFKKREQQAKARANSLVNGDGVQTEPQDEEKKEGAVEEKPEEPQIGETSLEVIDRLCKYIYAKDATDRLRTQAILCHIYHHALHDNWFEARDLMLMSQLQHNIHKADIPLQIIYNRALVQLGLCAFRHGNIRDAHQDLLDIQFFGRAKELLAQGLLPKPQERTPEQEKMEKRRLLPFHKHINLELIECVYLVSAMLLEIPDVAANEFSVRKKVISRSFYNQLRKNEEQPLVGLPESMREHVVAASKAMRVGNWKACRDFIINDKMNTKVWNLFYQANKVREMLVQKIREESLRAYLFTYSHVYDVISLATLSEMFDLENNIVHSIISKMIINEELMASLDEPTQTLIMHRTEPSRIQGLALQLADKVTNLVDQNERLWDFKQAGAFGGQQQRMGYQNRQENQNRNYQEYGQRQERNNRENRRSNYVRN</sequence>
<dbReference type="GO" id="GO:0031369">
    <property type="term" value="F:translation initiation factor binding"/>
    <property type="evidence" value="ECO:0007669"/>
    <property type="project" value="InterPro"/>
</dbReference>
<accession>T1L1R0</accession>
<dbReference type="InterPro" id="IPR008905">
    <property type="entry name" value="EIF3C_N_dom"/>
</dbReference>
<dbReference type="Proteomes" id="UP000015104">
    <property type="component" value="Unassembled WGS sequence"/>
</dbReference>
<feature type="region of interest" description="Disordered" evidence="5">
    <location>
        <begin position="1"/>
        <end position="38"/>
    </location>
</feature>
<protein>
    <recommendedName>
        <fullName evidence="4">Eukaryotic translation initiation factor 3 subunit C</fullName>
        <shortName evidence="4">eIF3c</shortName>
    </recommendedName>
    <alternativeName>
        <fullName evidence="4">Eukaryotic translation initiation factor 3 subunit 8</fullName>
    </alternativeName>
</protein>
<dbReference type="GO" id="GO:0016282">
    <property type="term" value="C:eukaryotic 43S preinitiation complex"/>
    <property type="evidence" value="ECO:0007669"/>
    <property type="project" value="UniProtKB-UniRule"/>
</dbReference>
<feature type="compositionally biased region" description="Acidic residues" evidence="5">
    <location>
        <begin position="215"/>
        <end position="224"/>
    </location>
</feature>
<feature type="region of interest" description="Disordered" evidence="5">
    <location>
        <begin position="519"/>
        <end position="550"/>
    </location>
</feature>
<dbReference type="GO" id="GO:0001732">
    <property type="term" value="P:formation of cytoplasmic translation initiation complex"/>
    <property type="evidence" value="ECO:0007669"/>
    <property type="project" value="UniProtKB-UniRule"/>
</dbReference>
<dbReference type="Pfam" id="PF01399">
    <property type="entry name" value="PCI"/>
    <property type="match status" value="1"/>
</dbReference>
<keyword evidence="2 4" id="KW-0396">Initiation factor</keyword>
<name>T1L1R0_TETUR</name>
<gene>
    <name evidence="7" type="primary">107369505</name>
</gene>
<dbReference type="SUPFAM" id="SSF46785">
    <property type="entry name" value="Winged helix' DNA-binding domain"/>
    <property type="match status" value="1"/>
</dbReference>
<evidence type="ECO:0000256" key="2">
    <source>
        <dbReference type="ARBA" id="ARBA00022540"/>
    </source>
</evidence>
<dbReference type="STRING" id="32264.T1L1R0"/>
<comment type="subcellular location">
    <subcellularLocation>
        <location evidence="4">Cytoplasm</location>
    </subcellularLocation>
</comment>
<reference evidence="8" key="1">
    <citation type="submission" date="2011-08" db="EMBL/GenBank/DDBJ databases">
        <authorList>
            <person name="Rombauts S."/>
        </authorList>
    </citation>
    <scope>NUCLEOTIDE SEQUENCE</scope>
    <source>
        <strain evidence="8">London</strain>
    </source>
</reference>
<dbReference type="GO" id="GO:0003723">
    <property type="term" value="F:RNA binding"/>
    <property type="evidence" value="ECO:0007669"/>
    <property type="project" value="InterPro"/>
</dbReference>
<feature type="region of interest" description="Disordered" evidence="5">
    <location>
        <begin position="895"/>
        <end position="934"/>
    </location>
</feature>
<dbReference type="eggNOG" id="KOG1076">
    <property type="taxonomic scope" value="Eukaryota"/>
</dbReference>
<feature type="compositionally biased region" description="Basic and acidic residues" evidence="5">
    <location>
        <begin position="155"/>
        <end position="166"/>
    </location>
</feature>
<dbReference type="GO" id="GO:0005852">
    <property type="term" value="C:eukaryotic translation initiation factor 3 complex"/>
    <property type="evidence" value="ECO:0007669"/>
    <property type="project" value="UniProtKB-UniRule"/>
</dbReference>
<dbReference type="GO" id="GO:0003743">
    <property type="term" value="F:translation initiation factor activity"/>
    <property type="evidence" value="ECO:0007669"/>
    <property type="project" value="UniProtKB-UniRule"/>
</dbReference>